<dbReference type="HOGENOM" id="CLU_153708_0_0_5"/>
<keyword evidence="2" id="KW-1185">Reference proteome</keyword>
<proteinExistence type="predicted"/>
<accession>F1Z9I7</accession>
<evidence type="ECO:0000313" key="2">
    <source>
        <dbReference type="Proteomes" id="UP000004728"/>
    </source>
</evidence>
<gene>
    <name evidence="1" type="ORF">Y88_0813</name>
</gene>
<dbReference type="EMBL" id="AEWJ01000041">
    <property type="protein sequence ID" value="EGD58755.1"/>
    <property type="molecule type" value="Genomic_DNA"/>
</dbReference>
<dbReference type="eggNOG" id="COG1864">
    <property type="taxonomic scope" value="Bacteria"/>
</dbReference>
<dbReference type="STRING" id="983920.Y88_0813"/>
<name>F1Z9I7_9SPHN</name>
<dbReference type="AlphaFoldDB" id="F1Z9I7"/>
<evidence type="ECO:0000313" key="1">
    <source>
        <dbReference type="EMBL" id="EGD58755.1"/>
    </source>
</evidence>
<sequence>MSPDVQPPSSNAAAPLAHHAFRGSLGAPLAHVDAVIAHVLPGNEHHHGAQHQHLIVIVTRLIAFAGLPADKAPQIGARMFVAIRFGDEDGLAEAIPDLAEGMPIELRGEYIDPATAYPTVDNSGPEHLPVLHFTHAPVGFVIYARHRYS</sequence>
<dbReference type="RefSeq" id="WP_008066266.1">
    <property type="nucleotide sequence ID" value="NZ_AQWK01000002.1"/>
</dbReference>
<protein>
    <submittedName>
        <fullName evidence="1">Uncharacterized protein</fullName>
    </submittedName>
</protein>
<organism evidence="1 2">
    <name type="scientific">Novosphingobium nitrogenifigens DSM 19370</name>
    <dbReference type="NCBI Taxonomy" id="983920"/>
    <lineage>
        <taxon>Bacteria</taxon>
        <taxon>Pseudomonadati</taxon>
        <taxon>Pseudomonadota</taxon>
        <taxon>Alphaproteobacteria</taxon>
        <taxon>Sphingomonadales</taxon>
        <taxon>Sphingomonadaceae</taxon>
        <taxon>Novosphingobium</taxon>
    </lineage>
</organism>
<comment type="caution">
    <text evidence="1">The sequence shown here is derived from an EMBL/GenBank/DDBJ whole genome shotgun (WGS) entry which is preliminary data.</text>
</comment>
<dbReference type="InParanoid" id="F1Z9I7"/>
<reference evidence="1 2" key="1">
    <citation type="journal article" date="2012" name="J. Bacteriol.">
        <title>Draft Genome Sequence of Novosphingobium nitrogenifigens Y88T.</title>
        <authorList>
            <person name="Strabala T.J."/>
            <person name="Macdonald L."/>
            <person name="Liu V."/>
            <person name="Smit A.M."/>
        </authorList>
    </citation>
    <scope>NUCLEOTIDE SEQUENCE [LARGE SCALE GENOMIC DNA]</scope>
    <source>
        <strain evidence="1 2">DSM 19370</strain>
    </source>
</reference>
<dbReference type="OrthoDB" id="9002785at2"/>
<dbReference type="Proteomes" id="UP000004728">
    <property type="component" value="Unassembled WGS sequence"/>
</dbReference>